<dbReference type="EMBL" id="BQXS01007130">
    <property type="protein sequence ID" value="GKT25623.1"/>
    <property type="molecule type" value="Genomic_DNA"/>
</dbReference>
<keyword evidence="5" id="KW-1185">Reference proteome</keyword>
<feature type="non-terminal residue" evidence="4">
    <location>
        <position position="1"/>
    </location>
</feature>
<comment type="caution">
    <text evidence="4">The sequence shown here is derived from an EMBL/GenBank/DDBJ whole genome shotgun (WGS) entry which is preliminary data.</text>
</comment>
<evidence type="ECO:0000313" key="5">
    <source>
        <dbReference type="Proteomes" id="UP001057375"/>
    </source>
</evidence>
<dbReference type="PANTHER" id="PTHR11061:SF30">
    <property type="entry name" value="TRNA (URACIL(54)-C(5))-METHYLTRANSFERASE"/>
    <property type="match status" value="1"/>
</dbReference>
<dbReference type="Proteomes" id="UP001057375">
    <property type="component" value="Unassembled WGS sequence"/>
</dbReference>
<evidence type="ECO:0000256" key="2">
    <source>
        <dbReference type="ARBA" id="ARBA00022679"/>
    </source>
</evidence>
<dbReference type="PANTHER" id="PTHR11061">
    <property type="entry name" value="RNA M5U METHYLTRANSFERASE"/>
    <property type="match status" value="1"/>
</dbReference>
<dbReference type="Gene3D" id="2.40.50.1070">
    <property type="match status" value="1"/>
</dbReference>
<keyword evidence="1" id="KW-0489">Methyltransferase</keyword>
<dbReference type="InterPro" id="IPR029063">
    <property type="entry name" value="SAM-dependent_MTases_sf"/>
</dbReference>
<reference evidence="4" key="1">
    <citation type="submission" date="2022-03" db="EMBL/GenBank/DDBJ databases">
        <title>Draft genome sequence of Aduncisulcus paluster, a free-living microaerophilic Fornicata.</title>
        <authorList>
            <person name="Yuyama I."/>
            <person name="Kume K."/>
            <person name="Tamura T."/>
            <person name="Inagaki Y."/>
            <person name="Hashimoto T."/>
        </authorList>
    </citation>
    <scope>NUCLEOTIDE SEQUENCE</scope>
    <source>
        <strain evidence="4">NY0171</strain>
    </source>
</reference>
<evidence type="ECO:0000256" key="3">
    <source>
        <dbReference type="ARBA" id="ARBA00022691"/>
    </source>
</evidence>
<proteinExistence type="predicted"/>
<name>A0ABQ5K2A5_9EUKA</name>
<dbReference type="InterPro" id="IPR010280">
    <property type="entry name" value="U5_MeTrfase_fam"/>
</dbReference>
<feature type="non-terminal residue" evidence="4">
    <location>
        <position position="189"/>
    </location>
</feature>
<evidence type="ECO:0000256" key="1">
    <source>
        <dbReference type="ARBA" id="ARBA00022603"/>
    </source>
</evidence>
<keyword evidence="3" id="KW-0949">S-adenosyl-L-methionine</keyword>
<dbReference type="SUPFAM" id="SSF53335">
    <property type="entry name" value="S-adenosyl-L-methionine-dependent methyltransferases"/>
    <property type="match status" value="1"/>
</dbReference>
<evidence type="ECO:0000313" key="4">
    <source>
        <dbReference type="EMBL" id="GKT25623.1"/>
    </source>
</evidence>
<protein>
    <submittedName>
        <fullName evidence="4">(Uracil-5)-methyltransferase family like protein</fullName>
    </submittedName>
</protein>
<accession>A0ABQ5K2A5</accession>
<gene>
    <name evidence="4" type="ORF">ADUPG1_004652</name>
</gene>
<sequence>GSCGGCLHQDIKYPAQTFWKGRQVCETLERIGKIGPDTPGMDEETLPSPLEYGYRNKMEFSFHGIGDSLKMGFKRRGSETDVLNISSCPLLPEQCADIPVLVRDYCASPNIGTYRHNRGGYWRKLVVRFSHHTGEIMIPLLTGPARSHHTIKGLGKLLFDNIPQLKSFVHSTRKGRADLATGERLISVT</sequence>
<organism evidence="4 5">
    <name type="scientific">Aduncisulcus paluster</name>
    <dbReference type="NCBI Taxonomy" id="2918883"/>
    <lineage>
        <taxon>Eukaryota</taxon>
        <taxon>Metamonada</taxon>
        <taxon>Carpediemonas-like organisms</taxon>
        <taxon>Aduncisulcus</taxon>
    </lineage>
</organism>
<keyword evidence="2" id="KW-0808">Transferase</keyword>
<dbReference type="Gene3D" id="3.40.50.150">
    <property type="entry name" value="Vaccinia Virus protein VP39"/>
    <property type="match status" value="1"/>
</dbReference>